<evidence type="ECO:0000259" key="11">
    <source>
        <dbReference type="Pfam" id="PF02463"/>
    </source>
</evidence>
<dbReference type="NCBIfam" id="NF008121">
    <property type="entry name" value="PRK10869.1"/>
    <property type="match status" value="1"/>
</dbReference>
<feature type="coiled-coil region" evidence="10">
    <location>
        <begin position="151"/>
        <end position="188"/>
    </location>
</feature>
<evidence type="ECO:0000256" key="6">
    <source>
        <dbReference type="ARBA" id="ARBA00022840"/>
    </source>
</evidence>
<comment type="similarity">
    <text evidence="2 9">Belongs to the RecN family.</text>
</comment>
<dbReference type="GO" id="GO:0006310">
    <property type="term" value="P:DNA recombination"/>
    <property type="evidence" value="ECO:0007669"/>
    <property type="project" value="InterPro"/>
</dbReference>
<dbReference type="EMBL" id="FUZT01000006">
    <property type="protein sequence ID" value="SKC72300.1"/>
    <property type="molecule type" value="Genomic_DNA"/>
</dbReference>
<evidence type="ECO:0000256" key="4">
    <source>
        <dbReference type="ARBA" id="ARBA00022741"/>
    </source>
</evidence>
<dbReference type="GO" id="GO:0009432">
    <property type="term" value="P:SOS response"/>
    <property type="evidence" value="ECO:0007669"/>
    <property type="project" value="TreeGrafter"/>
</dbReference>
<dbReference type="FunFam" id="3.40.50.300:FF:000356">
    <property type="entry name" value="DNA repair protein RecN"/>
    <property type="match status" value="1"/>
</dbReference>
<evidence type="ECO:0000256" key="2">
    <source>
        <dbReference type="ARBA" id="ARBA00009441"/>
    </source>
</evidence>
<evidence type="ECO:0000256" key="3">
    <source>
        <dbReference type="ARBA" id="ARBA00021315"/>
    </source>
</evidence>
<evidence type="ECO:0000313" key="12">
    <source>
        <dbReference type="EMBL" id="SKC72300.1"/>
    </source>
</evidence>
<evidence type="ECO:0000313" key="13">
    <source>
        <dbReference type="Proteomes" id="UP000190285"/>
    </source>
</evidence>
<dbReference type="Proteomes" id="UP000190285">
    <property type="component" value="Unassembled WGS sequence"/>
</dbReference>
<comment type="function">
    <text evidence="1 9">May be involved in recombinational repair of damaged DNA.</text>
</comment>
<dbReference type="GO" id="GO:0006281">
    <property type="term" value="P:DNA repair"/>
    <property type="evidence" value="ECO:0007669"/>
    <property type="project" value="UniProtKB-KW"/>
</dbReference>
<gene>
    <name evidence="12" type="ORF">SAMN02194393_02601</name>
</gene>
<protein>
    <recommendedName>
        <fullName evidence="3 9">DNA repair protein RecN</fullName>
    </recommendedName>
    <alternativeName>
        <fullName evidence="8 9">Recombination protein N</fullName>
    </alternativeName>
</protein>
<dbReference type="NCBIfam" id="TIGR00634">
    <property type="entry name" value="recN"/>
    <property type="match status" value="1"/>
</dbReference>
<evidence type="ECO:0000256" key="5">
    <source>
        <dbReference type="ARBA" id="ARBA00022763"/>
    </source>
</evidence>
<dbReference type="GO" id="GO:0043590">
    <property type="term" value="C:bacterial nucleoid"/>
    <property type="evidence" value="ECO:0007669"/>
    <property type="project" value="TreeGrafter"/>
</dbReference>
<dbReference type="InterPro" id="IPR003395">
    <property type="entry name" value="RecF/RecN/SMC_N"/>
</dbReference>
<organism evidence="12 13">
    <name type="scientific">Maledivibacter halophilus</name>
    <dbReference type="NCBI Taxonomy" id="36842"/>
    <lineage>
        <taxon>Bacteria</taxon>
        <taxon>Bacillati</taxon>
        <taxon>Bacillota</taxon>
        <taxon>Clostridia</taxon>
        <taxon>Peptostreptococcales</taxon>
        <taxon>Caminicellaceae</taxon>
        <taxon>Maledivibacter</taxon>
    </lineage>
</organism>
<reference evidence="13" key="1">
    <citation type="submission" date="2017-02" db="EMBL/GenBank/DDBJ databases">
        <authorList>
            <person name="Varghese N."/>
            <person name="Submissions S."/>
        </authorList>
    </citation>
    <scope>NUCLEOTIDE SEQUENCE [LARGE SCALE GENOMIC DNA]</scope>
    <source>
        <strain evidence="13">M1</strain>
    </source>
</reference>
<dbReference type="InterPro" id="IPR027417">
    <property type="entry name" value="P-loop_NTPase"/>
</dbReference>
<keyword evidence="10" id="KW-0175">Coiled coil</keyword>
<proteinExistence type="inferred from homology"/>
<keyword evidence="4" id="KW-0547">Nucleotide-binding</keyword>
<name>A0A1T5L8N2_9FIRM</name>
<evidence type="ECO:0000256" key="10">
    <source>
        <dbReference type="SAM" id="Coils"/>
    </source>
</evidence>
<evidence type="ECO:0000256" key="1">
    <source>
        <dbReference type="ARBA" id="ARBA00003618"/>
    </source>
</evidence>
<dbReference type="Gene3D" id="3.40.50.300">
    <property type="entry name" value="P-loop containing nucleotide triphosphate hydrolases"/>
    <property type="match status" value="2"/>
</dbReference>
<keyword evidence="7 9" id="KW-0234">DNA repair</keyword>
<evidence type="ECO:0000256" key="8">
    <source>
        <dbReference type="ARBA" id="ARBA00033408"/>
    </source>
</evidence>
<dbReference type="STRING" id="36842.SAMN02194393_02601"/>
<dbReference type="InterPro" id="IPR004604">
    <property type="entry name" value="DNA_recomb/repair_RecN"/>
</dbReference>
<dbReference type="PANTHER" id="PTHR11059">
    <property type="entry name" value="DNA REPAIR PROTEIN RECN"/>
    <property type="match status" value="1"/>
</dbReference>
<dbReference type="OrthoDB" id="9806954at2"/>
<dbReference type="SUPFAM" id="SSF52540">
    <property type="entry name" value="P-loop containing nucleoside triphosphate hydrolases"/>
    <property type="match status" value="1"/>
</dbReference>
<dbReference type="GO" id="GO:0005524">
    <property type="term" value="F:ATP binding"/>
    <property type="evidence" value="ECO:0007669"/>
    <property type="project" value="UniProtKB-KW"/>
</dbReference>
<dbReference type="PIRSF" id="PIRSF003128">
    <property type="entry name" value="RecN"/>
    <property type="match status" value="1"/>
</dbReference>
<feature type="domain" description="RecF/RecN/SMC N-terminal" evidence="11">
    <location>
        <begin position="2"/>
        <end position="514"/>
    </location>
</feature>
<keyword evidence="6" id="KW-0067">ATP-binding</keyword>
<dbReference type="AlphaFoldDB" id="A0A1T5L8N2"/>
<dbReference type="Pfam" id="PF02463">
    <property type="entry name" value="SMC_N"/>
    <property type="match status" value="1"/>
</dbReference>
<keyword evidence="13" id="KW-1185">Reference proteome</keyword>
<evidence type="ECO:0000256" key="7">
    <source>
        <dbReference type="ARBA" id="ARBA00023204"/>
    </source>
</evidence>
<keyword evidence="5 9" id="KW-0227">DNA damage</keyword>
<dbReference type="FunFam" id="3.40.50.300:FF:000319">
    <property type="entry name" value="DNA repair protein RecN"/>
    <property type="match status" value="1"/>
</dbReference>
<dbReference type="PANTHER" id="PTHR11059:SF0">
    <property type="entry name" value="DNA REPAIR PROTEIN RECN"/>
    <property type="match status" value="1"/>
</dbReference>
<accession>A0A1T5L8N2</accession>
<feature type="coiled-coil region" evidence="10">
    <location>
        <begin position="312"/>
        <end position="353"/>
    </location>
</feature>
<dbReference type="RefSeq" id="WP_079492126.1">
    <property type="nucleotide sequence ID" value="NZ_FUZT01000006.1"/>
</dbReference>
<evidence type="ECO:0000256" key="9">
    <source>
        <dbReference type="PIRNR" id="PIRNR003128"/>
    </source>
</evidence>
<dbReference type="CDD" id="cd03241">
    <property type="entry name" value="ABC_RecN"/>
    <property type="match status" value="2"/>
</dbReference>
<sequence>MLLELNIENFVLIENINISFTQGFNVLSGETGAGKSIIIDAISLVLGGKSSKNYVRTGKEKAVIQIVFTFEDEELKKLLYEYGIDCEDNIIILNREIFGTGKSISRINGRIVQLAFAKKVAKMLIDIHGQHEHQSLLYTDNHLNMLDLFGNEMLIRNLEKVNEKYDQLRKIEKELQKIDQNDKERERRIDLIKFQIEEIDSCSIKPSEDTDLSKQFDLLKNSEKIFAIIHESHDKISSSLDDQESILGTLSDILGGFEDISVLDENIKNFNDELQDIFYRLQDIATDMRHYGENITYDSEALFEVEKRLDTINNLKRKYGNTIEEILQYRDKMQNELEELEDSANRIKILKKDIEICKGEYLKLSKSLSKQRKEISKNFENKMMKELKDLNFKNAEFKVSITPNTDKNNNLVFKKNGIDKVEFLISTNPGEPLKSLSKVASGGEISRIMLAMKVILAKIDNISTLIFDEIDTGISGKTANVVGEKIALISRTHQTICITHLPQIAVMADNHLFIEKITSESQTTTVIQKLNDEDRINEISRLIGGNIITDLTLKNAKEMLNMAHNTKKTLIS</sequence>